<gene>
    <name evidence="2" type="ORF">DFH07DRAFT_1060824</name>
</gene>
<organism evidence="2 3">
    <name type="scientific">Mycena maculata</name>
    <dbReference type="NCBI Taxonomy" id="230809"/>
    <lineage>
        <taxon>Eukaryota</taxon>
        <taxon>Fungi</taxon>
        <taxon>Dikarya</taxon>
        <taxon>Basidiomycota</taxon>
        <taxon>Agaricomycotina</taxon>
        <taxon>Agaricomycetes</taxon>
        <taxon>Agaricomycetidae</taxon>
        <taxon>Agaricales</taxon>
        <taxon>Marasmiineae</taxon>
        <taxon>Mycenaceae</taxon>
        <taxon>Mycena</taxon>
    </lineage>
</organism>
<sequence length="453" mass="49266">MSLSLLGSLWKTGLPNPVYILRATHISPYRPLARDRILKSLLTSPRHGPLTAERLESLDSDPANDPWACIIGRPGEGHLPVTEFGMPHLSGPLWANDGEHDALGKWDVVCRVATIAKLKKNTSVLDRLIQWGEHSSEILSAVACAAVSSAFTADPVIHPSHVSKLVEDALEASTDGSSSNVPVSIPLPTGRVLDTIDLPGRHPADVSIIQPLHGSVIILVDQSTVGIGLAMDEYPQLAPTLLDIRGRVLSLFPVLRNATSVPAICLVGPMEADGCDTIDGHYICSCQAYLTWEEALPKPILLALAVAQGLKGSVAYAKWLEAKDSSVPCPQYPLLLHCRSPNKPVRCPELLDGKPHTYHERDSGLQASKIARVARTDKSQNGTYANPTGEFPMPSAGFVLEIRRRTVNNTRNVVDLHQKTAEIHQKTPDTQQQSSSSCHWMYPRQPVEDAYGR</sequence>
<feature type="region of interest" description="Disordered" evidence="1">
    <location>
        <begin position="422"/>
        <end position="453"/>
    </location>
</feature>
<keyword evidence="3" id="KW-1185">Reference proteome</keyword>
<dbReference type="EMBL" id="JARJLG010000061">
    <property type="protein sequence ID" value="KAJ7756430.1"/>
    <property type="molecule type" value="Genomic_DNA"/>
</dbReference>
<evidence type="ECO:0000256" key="1">
    <source>
        <dbReference type="SAM" id="MobiDB-lite"/>
    </source>
</evidence>
<comment type="caution">
    <text evidence="2">The sequence shown here is derived from an EMBL/GenBank/DDBJ whole genome shotgun (WGS) entry which is preliminary data.</text>
</comment>
<evidence type="ECO:0000313" key="3">
    <source>
        <dbReference type="Proteomes" id="UP001215280"/>
    </source>
</evidence>
<feature type="compositionally biased region" description="Polar residues" evidence="1">
    <location>
        <begin position="428"/>
        <end position="438"/>
    </location>
</feature>
<dbReference type="Gene3D" id="3.10.310.10">
    <property type="entry name" value="Diaminopimelate Epimerase, Chain A, domain 1"/>
    <property type="match status" value="1"/>
</dbReference>
<dbReference type="Proteomes" id="UP001215280">
    <property type="component" value="Unassembled WGS sequence"/>
</dbReference>
<protein>
    <submittedName>
        <fullName evidence="2">Uncharacterized protein</fullName>
    </submittedName>
</protein>
<reference evidence="2" key="1">
    <citation type="submission" date="2023-03" db="EMBL/GenBank/DDBJ databases">
        <title>Massive genome expansion in bonnet fungi (Mycena s.s.) driven by repeated elements and novel gene families across ecological guilds.</title>
        <authorList>
            <consortium name="Lawrence Berkeley National Laboratory"/>
            <person name="Harder C.B."/>
            <person name="Miyauchi S."/>
            <person name="Viragh M."/>
            <person name="Kuo A."/>
            <person name="Thoen E."/>
            <person name="Andreopoulos B."/>
            <person name="Lu D."/>
            <person name="Skrede I."/>
            <person name="Drula E."/>
            <person name="Henrissat B."/>
            <person name="Morin E."/>
            <person name="Kohler A."/>
            <person name="Barry K."/>
            <person name="LaButti K."/>
            <person name="Morin E."/>
            <person name="Salamov A."/>
            <person name="Lipzen A."/>
            <person name="Mereny Z."/>
            <person name="Hegedus B."/>
            <person name="Baldrian P."/>
            <person name="Stursova M."/>
            <person name="Weitz H."/>
            <person name="Taylor A."/>
            <person name="Grigoriev I.V."/>
            <person name="Nagy L.G."/>
            <person name="Martin F."/>
            <person name="Kauserud H."/>
        </authorList>
    </citation>
    <scope>NUCLEOTIDE SEQUENCE</scope>
    <source>
        <strain evidence="2">CBHHK188m</strain>
    </source>
</reference>
<name>A0AAD7NEI1_9AGAR</name>
<evidence type="ECO:0000313" key="2">
    <source>
        <dbReference type="EMBL" id="KAJ7756430.1"/>
    </source>
</evidence>
<dbReference type="SUPFAM" id="SSF54506">
    <property type="entry name" value="Diaminopimelate epimerase-like"/>
    <property type="match status" value="1"/>
</dbReference>
<proteinExistence type="predicted"/>
<accession>A0AAD7NEI1</accession>
<dbReference type="AlphaFoldDB" id="A0AAD7NEI1"/>